<dbReference type="Pfam" id="PF19112">
    <property type="entry name" value="VanA_C"/>
    <property type="match status" value="1"/>
</dbReference>
<accession>A0A8D5AM84</accession>
<dbReference type="AlphaFoldDB" id="A0A8D5AM84"/>
<dbReference type="InterPro" id="IPR050584">
    <property type="entry name" value="Cholesterol_7-desaturase"/>
</dbReference>
<dbReference type="CDD" id="cd03469">
    <property type="entry name" value="Rieske_RO_Alpha_N"/>
    <property type="match status" value="1"/>
</dbReference>
<feature type="domain" description="Rieske" evidence="2">
    <location>
        <begin position="11"/>
        <end position="116"/>
    </location>
</feature>
<dbReference type="PROSITE" id="PS51296">
    <property type="entry name" value="RIESKE"/>
    <property type="match status" value="1"/>
</dbReference>
<reference evidence="3" key="1">
    <citation type="submission" date="2019-06" db="EMBL/GenBank/DDBJ databases">
        <title>Complete genome sequence of Methylogaea oryzae strain JCM16910.</title>
        <authorList>
            <person name="Asakawa S."/>
        </authorList>
    </citation>
    <scope>NUCLEOTIDE SEQUENCE</scope>
    <source>
        <strain evidence="3">E10</strain>
    </source>
</reference>
<organism evidence="3 4">
    <name type="scientific">Methylogaea oryzae</name>
    <dbReference type="NCBI Taxonomy" id="1295382"/>
    <lineage>
        <taxon>Bacteria</taxon>
        <taxon>Pseudomonadati</taxon>
        <taxon>Pseudomonadota</taxon>
        <taxon>Gammaproteobacteria</taxon>
        <taxon>Methylococcales</taxon>
        <taxon>Methylococcaceae</taxon>
        <taxon>Methylogaea</taxon>
    </lineage>
</organism>
<dbReference type="EMBL" id="AP019782">
    <property type="protein sequence ID" value="BBL70860.1"/>
    <property type="molecule type" value="Genomic_DNA"/>
</dbReference>
<dbReference type="Pfam" id="PF00355">
    <property type="entry name" value="Rieske"/>
    <property type="match status" value="1"/>
</dbReference>
<dbReference type="PANTHER" id="PTHR21266:SF60">
    <property type="entry name" value="3-KETOSTEROID-9-ALPHA-MONOOXYGENASE, OXYGENASE COMPONENT"/>
    <property type="match status" value="1"/>
</dbReference>
<dbReference type="KEGG" id="moz:MoryE10_14660"/>
<dbReference type="GO" id="GO:0016491">
    <property type="term" value="F:oxidoreductase activity"/>
    <property type="evidence" value="ECO:0007669"/>
    <property type="project" value="UniProtKB-KW"/>
</dbReference>
<keyword evidence="4" id="KW-1185">Reference proteome</keyword>
<protein>
    <submittedName>
        <fullName evidence="3">(2Fe-2S) ferredoxin</fullName>
    </submittedName>
</protein>
<name>A0A8D5AM84_9GAMM</name>
<evidence type="ECO:0000313" key="3">
    <source>
        <dbReference type="EMBL" id="BBL70860.1"/>
    </source>
</evidence>
<dbReference type="InterPro" id="IPR017941">
    <property type="entry name" value="Rieske_2Fe-2S"/>
</dbReference>
<dbReference type="InterPro" id="IPR044043">
    <property type="entry name" value="VanA_C_cat"/>
</dbReference>
<evidence type="ECO:0000256" key="1">
    <source>
        <dbReference type="ARBA" id="ARBA00023002"/>
    </source>
</evidence>
<evidence type="ECO:0000313" key="4">
    <source>
        <dbReference type="Proteomes" id="UP000824988"/>
    </source>
</evidence>
<dbReference type="GO" id="GO:0051537">
    <property type="term" value="F:2 iron, 2 sulfur cluster binding"/>
    <property type="evidence" value="ECO:0007669"/>
    <property type="project" value="InterPro"/>
</dbReference>
<dbReference type="PANTHER" id="PTHR21266">
    <property type="entry name" value="IRON-SULFUR DOMAIN CONTAINING PROTEIN"/>
    <property type="match status" value="1"/>
</dbReference>
<gene>
    <name evidence="3" type="ORF">MoryE10_14660</name>
</gene>
<keyword evidence="1" id="KW-0560">Oxidoreductase</keyword>
<sequence length="346" mass="39355">MSTTYLENVWYMALPSAEVPTGGMKGHKIADTPILFMRDTQGKIAAIRDICPHRGIPFSYGRMVGDTVECPYHGWKFSCAGVCTEIPSLLPDQDLDCTKIKVKTYPVQERNGAIWVFIGDKEFDTAQAPSLPVLAELAPDAQPNLTFTEIFPCHIDHAVIGLMDPAHGPYVHKSWFWRSEKSMLEKAKHFAPVTHGFQMVRHQPSKNSKAYKIFGGPTTTEITFRLPGVRLEHIKIGEKSFYSLTALAPLDEKHTQIIQMGFWNIPWVSLLKPALRQFGKVFLRQDLEAVRKQQEGLAYDPSLMLLQDADTQAKWYFALKKEWAAHLAEQREFVNPVQETVLRWRS</sequence>
<proteinExistence type="predicted"/>
<dbReference type="Proteomes" id="UP000824988">
    <property type="component" value="Chromosome"/>
</dbReference>
<evidence type="ECO:0000259" key="2">
    <source>
        <dbReference type="PROSITE" id="PS51296"/>
    </source>
</evidence>
<dbReference type="RefSeq" id="WP_221048686.1">
    <property type="nucleotide sequence ID" value="NZ_AP019782.1"/>
</dbReference>